<organism evidence="1 2">
    <name type="scientific">Flavimaribacter sediminis</name>
    <dbReference type="NCBI Taxonomy" id="2865987"/>
    <lineage>
        <taxon>Bacteria</taxon>
        <taxon>Pseudomonadati</taxon>
        <taxon>Pseudomonadota</taxon>
        <taxon>Alphaproteobacteria</taxon>
        <taxon>Hyphomicrobiales</taxon>
        <taxon>Rhizobiaceae</taxon>
        <taxon>Flavimaribacter</taxon>
    </lineage>
</organism>
<evidence type="ECO:0000313" key="2">
    <source>
        <dbReference type="Proteomes" id="UP001196509"/>
    </source>
</evidence>
<accession>A0AAE3D267</accession>
<dbReference type="CDD" id="cd07177">
    <property type="entry name" value="terB_like"/>
    <property type="match status" value="1"/>
</dbReference>
<protein>
    <submittedName>
        <fullName evidence="1">TerB family tellurite resistance protein</fullName>
    </submittedName>
</protein>
<sequence length="173" mass="19139">MHILVAILGIVGAVSYYWFFIRRANDAASEVIDAAGRARGAYRRRSFKKKVEGSPITAIKDPRTAAVVMAVAVAGGDRHLSQAQEETLTRLMTDVLDIAETEEELVFAKWVVREIPDPNNISLRLGRLWTGSLDMNERRELVDLVTDVAGADGGLNHLQVEAIDRLKSRLAIE</sequence>
<comment type="caution">
    <text evidence="1">The sequence shown here is derived from an EMBL/GenBank/DDBJ whole genome shotgun (WGS) entry which is preliminary data.</text>
</comment>
<name>A0AAE3D267_9HYPH</name>
<dbReference type="RefSeq" id="WP_220231143.1">
    <property type="nucleotide sequence ID" value="NZ_JAICBX010000006.1"/>
</dbReference>
<gene>
    <name evidence="1" type="ORF">K1W69_24705</name>
</gene>
<proteinExistence type="predicted"/>
<dbReference type="Proteomes" id="UP001196509">
    <property type="component" value="Unassembled WGS sequence"/>
</dbReference>
<keyword evidence="2" id="KW-1185">Reference proteome</keyword>
<dbReference type="AlphaFoldDB" id="A0AAE3D267"/>
<dbReference type="SUPFAM" id="SSF158682">
    <property type="entry name" value="TerB-like"/>
    <property type="match status" value="1"/>
</dbReference>
<reference evidence="1" key="1">
    <citation type="submission" date="2021-08" db="EMBL/GenBank/DDBJ databases">
        <title>Hoeflea bacterium WL0058 sp. nov., isolated from the sediment.</title>
        <authorList>
            <person name="Wang L."/>
            <person name="Zhang D."/>
        </authorList>
    </citation>
    <scope>NUCLEOTIDE SEQUENCE</scope>
    <source>
        <strain evidence="1">WL0058</strain>
    </source>
</reference>
<dbReference type="EMBL" id="JAICBX010000006">
    <property type="protein sequence ID" value="MBW8640415.1"/>
    <property type="molecule type" value="Genomic_DNA"/>
</dbReference>
<dbReference type="Gene3D" id="1.10.3680.10">
    <property type="entry name" value="TerB-like"/>
    <property type="match status" value="1"/>
</dbReference>
<evidence type="ECO:0000313" key="1">
    <source>
        <dbReference type="EMBL" id="MBW8640415.1"/>
    </source>
</evidence>
<dbReference type="InterPro" id="IPR029024">
    <property type="entry name" value="TerB-like"/>
</dbReference>